<keyword evidence="4 6" id="KW-0368">Histidine biosynthesis</keyword>
<proteinExistence type="inferred from homology"/>
<evidence type="ECO:0000313" key="8">
    <source>
        <dbReference type="Proteomes" id="UP000605253"/>
    </source>
</evidence>
<dbReference type="FunFam" id="3.30.230.40:FF:000003">
    <property type="entry name" value="Imidazoleglycerol-phosphate dehydratase HisB"/>
    <property type="match status" value="1"/>
</dbReference>
<evidence type="ECO:0000256" key="5">
    <source>
        <dbReference type="ARBA" id="ARBA00023239"/>
    </source>
</evidence>
<evidence type="ECO:0000256" key="1">
    <source>
        <dbReference type="ARBA" id="ARBA00005047"/>
    </source>
</evidence>
<dbReference type="InterPro" id="IPR038494">
    <property type="entry name" value="IGPD_sf"/>
</dbReference>
<dbReference type="CDD" id="cd07914">
    <property type="entry name" value="IGPD"/>
    <property type="match status" value="1"/>
</dbReference>
<dbReference type="SUPFAM" id="SSF54211">
    <property type="entry name" value="Ribosomal protein S5 domain 2-like"/>
    <property type="match status" value="2"/>
</dbReference>
<evidence type="ECO:0000256" key="3">
    <source>
        <dbReference type="ARBA" id="ARBA00022605"/>
    </source>
</evidence>
<gene>
    <name evidence="6 7" type="primary">hisB</name>
    <name evidence="7" type="ORF">GCM10011365_04690</name>
</gene>
<dbReference type="PANTHER" id="PTHR23133">
    <property type="entry name" value="IMIDAZOLEGLYCEROL-PHOSPHATE DEHYDRATASE HIS7"/>
    <property type="match status" value="1"/>
</dbReference>
<evidence type="ECO:0000256" key="4">
    <source>
        <dbReference type="ARBA" id="ARBA00023102"/>
    </source>
</evidence>
<dbReference type="PANTHER" id="PTHR23133:SF2">
    <property type="entry name" value="IMIDAZOLEGLYCEROL-PHOSPHATE DEHYDRATASE"/>
    <property type="match status" value="1"/>
</dbReference>
<dbReference type="RefSeq" id="WP_188364075.1">
    <property type="nucleotide sequence ID" value="NZ_BAABJF010000032.1"/>
</dbReference>
<dbReference type="HAMAP" id="MF_00076">
    <property type="entry name" value="HisB"/>
    <property type="match status" value="1"/>
</dbReference>
<organism evidence="7 8">
    <name type="scientific">Marinicella pacifica</name>
    <dbReference type="NCBI Taxonomy" id="1171543"/>
    <lineage>
        <taxon>Bacteria</taxon>
        <taxon>Pseudomonadati</taxon>
        <taxon>Pseudomonadota</taxon>
        <taxon>Gammaproteobacteria</taxon>
        <taxon>Lysobacterales</taxon>
        <taxon>Marinicellaceae</taxon>
        <taxon>Marinicella</taxon>
    </lineage>
</organism>
<reference evidence="7" key="1">
    <citation type="journal article" date="2014" name="Int. J. Syst. Evol. Microbiol.">
        <title>Complete genome sequence of Corynebacterium casei LMG S-19264T (=DSM 44701T), isolated from a smear-ripened cheese.</title>
        <authorList>
            <consortium name="US DOE Joint Genome Institute (JGI-PGF)"/>
            <person name="Walter F."/>
            <person name="Albersmeier A."/>
            <person name="Kalinowski J."/>
            <person name="Ruckert C."/>
        </authorList>
    </citation>
    <scope>NUCLEOTIDE SEQUENCE</scope>
    <source>
        <strain evidence="7">CGMCC 1.12181</strain>
    </source>
</reference>
<dbReference type="InterPro" id="IPR000807">
    <property type="entry name" value="ImidazoleglycerolP_deHydtase"/>
</dbReference>
<dbReference type="FunFam" id="3.30.230.40:FF:000001">
    <property type="entry name" value="Imidazoleglycerol-phosphate dehydratase HisB"/>
    <property type="match status" value="1"/>
</dbReference>
<dbReference type="PROSITE" id="PS00954">
    <property type="entry name" value="IGP_DEHYDRATASE_1"/>
    <property type="match status" value="1"/>
</dbReference>
<dbReference type="InterPro" id="IPR020565">
    <property type="entry name" value="ImidazoleglycerP_deHydtase_CS"/>
</dbReference>
<comment type="pathway">
    <text evidence="1 6">Amino-acid biosynthesis; L-histidine biosynthesis; L-histidine from 5-phospho-alpha-D-ribose 1-diphosphate: step 6/9.</text>
</comment>
<dbReference type="EMBL" id="BMEO01000002">
    <property type="protein sequence ID" value="GGF86706.1"/>
    <property type="molecule type" value="Genomic_DNA"/>
</dbReference>
<dbReference type="GO" id="GO:0000105">
    <property type="term" value="P:L-histidine biosynthetic process"/>
    <property type="evidence" value="ECO:0007669"/>
    <property type="project" value="UniProtKB-UniRule"/>
</dbReference>
<keyword evidence="6" id="KW-0963">Cytoplasm</keyword>
<dbReference type="Gene3D" id="3.30.230.40">
    <property type="entry name" value="Imidazole glycerol phosphate dehydratase, domain 1"/>
    <property type="match status" value="2"/>
</dbReference>
<comment type="subcellular location">
    <subcellularLocation>
        <location evidence="6">Cytoplasm</location>
    </subcellularLocation>
</comment>
<comment type="similarity">
    <text evidence="6">Belongs to the imidazoleglycerol-phosphate dehydratase family.</text>
</comment>
<reference evidence="7" key="2">
    <citation type="submission" date="2020-09" db="EMBL/GenBank/DDBJ databases">
        <authorList>
            <person name="Sun Q."/>
            <person name="Zhou Y."/>
        </authorList>
    </citation>
    <scope>NUCLEOTIDE SEQUENCE</scope>
    <source>
        <strain evidence="7">CGMCC 1.12181</strain>
    </source>
</reference>
<evidence type="ECO:0000313" key="7">
    <source>
        <dbReference type="EMBL" id="GGF86706.1"/>
    </source>
</evidence>
<dbReference type="AlphaFoldDB" id="A0A917FJ04"/>
<dbReference type="Pfam" id="PF00475">
    <property type="entry name" value="IGPD"/>
    <property type="match status" value="1"/>
</dbReference>
<comment type="caution">
    <text evidence="7">The sequence shown here is derived from an EMBL/GenBank/DDBJ whole genome shotgun (WGS) entry which is preliminary data.</text>
</comment>
<sequence length="190" mass="21307">MITINRETKETRIQLSLDINGPTDQSKIQSGQPFFDHMLDQLATHAGWCLQLDMNSDWQVDDHHGIEDVAICLGQALKQAWQAAPGNQRYGQRLLPMDETLTTCAVDLCGRPYAVINLPFSQAMLGGINTEMWSHFYYTLAINAGICLHINNQYFGNNHHLVESSFKALAYALKEALTPTDKQRSTKGVL</sequence>
<evidence type="ECO:0000256" key="6">
    <source>
        <dbReference type="HAMAP-Rule" id="MF_00076"/>
    </source>
</evidence>
<keyword evidence="5 6" id="KW-0456">Lyase</keyword>
<keyword evidence="3 6" id="KW-0028">Amino-acid biosynthesis</keyword>
<keyword evidence="8" id="KW-1185">Reference proteome</keyword>
<protein>
    <recommendedName>
        <fullName evidence="2 6">Imidazoleglycerol-phosphate dehydratase</fullName>
        <shortName evidence="6">IGPD</shortName>
        <ecNumber evidence="6">4.2.1.19</ecNumber>
    </recommendedName>
</protein>
<comment type="catalytic activity">
    <reaction evidence="6">
        <text>D-erythro-1-(imidazol-4-yl)glycerol 3-phosphate = 3-(imidazol-4-yl)-2-oxopropyl phosphate + H2O</text>
        <dbReference type="Rhea" id="RHEA:11040"/>
        <dbReference type="ChEBI" id="CHEBI:15377"/>
        <dbReference type="ChEBI" id="CHEBI:57766"/>
        <dbReference type="ChEBI" id="CHEBI:58278"/>
        <dbReference type="EC" id="4.2.1.19"/>
    </reaction>
</comment>
<name>A0A917FJ04_9GAMM</name>
<dbReference type="EC" id="4.2.1.19" evidence="6"/>
<dbReference type="InterPro" id="IPR020568">
    <property type="entry name" value="Ribosomal_Su5_D2-typ_SF"/>
</dbReference>
<evidence type="ECO:0000256" key="2">
    <source>
        <dbReference type="ARBA" id="ARBA00016664"/>
    </source>
</evidence>
<accession>A0A917FJ04</accession>
<dbReference type="GO" id="GO:0004424">
    <property type="term" value="F:imidazoleglycerol-phosphate dehydratase activity"/>
    <property type="evidence" value="ECO:0007669"/>
    <property type="project" value="UniProtKB-UniRule"/>
</dbReference>
<dbReference type="GO" id="GO:0005737">
    <property type="term" value="C:cytoplasm"/>
    <property type="evidence" value="ECO:0007669"/>
    <property type="project" value="UniProtKB-SubCell"/>
</dbReference>
<dbReference type="Proteomes" id="UP000605253">
    <property type="component" value="Unassembled WGS sequence"/>
</dbReference>